<organism evidence="2 3">
    <name type="scientific">Echinococcus granulosus</name>
    <name type="common">Hydatid tapeworm</name>
    <dbReference type="NCBI Taxonomy" id="6210"/>
    <lineage>
        <taxon>Eukaryota</taxon>
        <taxon>Metazoa</taxon>
        <taxon>Spiralia</taxon>
        <taxon>Lophotrochozoa</taxon>
        <taxon>Platyhelminthes</taxon>
        <taxon>Cestoda</taxon>
        <taxon>Eucestoda</taxon>
        <taxon>Cyclophyllidea</taxon>
        <taxon>Taeniidae</taxon>
        <taxon>Echinococcus</taxon>
        <taxon>Echinococcus granulosus group</taxon>
    </lineage>
</organism>
<proteinExistence type="predicted"/>
<feature type="transmembrane region" description="Helical" evidence="1">
    <location>
        <begin position="304"/>
        <end position="324"/>
    </location>
</feature>
<comment type="caution">
    <text evidence="2">The sequence shown here is derived from an EMBL/GenBank/DDBJ whole genome shotgun (WGS) entry which is preliminary data.</text>
</comment>
<dbReference type="EMBL" id="APAU02000004">
    <property type="protein sequence ID" value="EUB63902.1"/>
    <property type="molecule type" value="Genomic_DNA"/>
</dbReference>
<gene>
    <name evidence="2" type="ORF">EGR_01030</name>
</gene>
<keyword evidence="1" id="KW-0812">Transmembrane</keyword>
<dbReference type="KEGG" id="egl:EGR_01030"/>
<dbReference type="CTD" id="36336745"/>
<protein>
    <submittedName>
        <fullName evidence="2">Uncharacterized protein</fullName>
    </submittedName>
</protein>
<accession>W6UYZ2</accession>
<keyword evidence="1" id="KW-0472">Membrane</keyword>
<dbReference type="GeneID" id="36336745"/>
<sequence length="392" mass="45934">MDSLFRISKSAQFVHSLKDCLFSTVSCSCQIFCPSILIGTYPEMVNFSDEKLSFHLNLLERFHLVKIKLDEVNRNFSKSLGGPNENIYKIFIIHVLSDVFESIYATYKKWKNKYHRTKSTASSKQYFMEEFCLAYMVVFRFIWRNNNFSVSFPSFKIKKLLYAYTFWRKIVAKHWYYKSRRTSLAAAEGKLDPKGLPPEFLLMNADERICDIPNRGAENDDKNIDLVKLLRIVSDIAVKNLTSKIWQIFSLVAIAHVFVYMVLHKKQYSTFILHSVSPTWEAIIVHSFSLFLKSRTVGTRAITMKIYDNISIIIVSMFFFRIALQNMFSHHALELTEQWFISQLTCQKTTENILHVSFSIVKISSYASQYSDFKILKIWLAYSKSFPRFCQN</sequence>
<name>W6UYZ2_ECHGR</name>
<keyword evidence="1" id="KW-1133">Transmembrane helix</keyword>
<evidence type="ECO:0000313" key="3">
    <source>
        <dbReference type="Proteomes" id="UP000019149"/>
    </source>
</evidence>
<dbReference type="Proteomes" id="UP000019149">
    <property type="component" value="Unassembled WGS sequence"/>
</dbReference>
<evidence type="ECO:0000256" key="1">
    <source>
        <dbReference type="SAM" id="Phobius"/>
    </source>
</evidence>
<evidence type="ECO:0000313" key="2">
    <source>
        <dbReference type="EMBL" id="EUB63902.1"/>
    </source>
</evidence>
<reference evidence="2 3" key="1">
    <citation type="journal article" date="2013" name="Nat. Genet.">
        <title>The genome of the hydatid tapeworm Echinococcus granulosus.</title>
        <authorList>
            <person name="Zheng H."/>
            <person name="Zhang W."/>
            <person name="Zhang L."/>
            <person name="Zhang Z."/>
            <person name="Li J."/>
            <person name="Lu G."/>
            <person name="Zhu Y."/>
            <person name="Wang Y."/>
            <person name="Huang Y."/>
            <person name="Liu J."/>
            <person name="Kang H."/>
            <person name="Chen J."/>
            <person name="Wang L."/>
            <person name="Chen A."/>
            <person name="Yu S."/>
            <person name="Gao Z."/>
            <person name="Jin L."/>
            <person name="Gu W."/>
            <person name="Wang Z."/>
            <person name="Zhao L."/>
            <person name="Shi B."/>
            <person name="Wen H."/>
            <person name="Lin R."/>
            <person name="Jones M.K."/>
            <person name="Brejova B."/>
            <person name="Vinar T."/>
            <person name="Zhao G."/>
            <person name="McManus D.P."/>
            <person name="Chen Z."/>
            <person name="Zhou Y."/>
            <person name="Wang S."/>
        </authorList>
    </citation>
    <scope>NUCLEOTIDE SEQUENCE [LARGE SCALE GENOMIC DNA]</scope>
</reference>
<feature type="transmembrane region" description="Helical" evidence="1">
    <location>
        <begin position="245"/>
        <end position="263"/>
    </location>
</feature>
<dbReference type="RefSeq" id="XP_024355098.1">
    <property type="nucleotide sequence ID" value="XM_024490279.1"/>
</dbReference>
<dbReference type="AlphaFoldDB" id="W6UYZ2"/>
<keyword evidence="3" id="KW-1185">Reference proteome</keyword>
<feature type="transmembrane region" description="Helical" evidence="1">
    <location>
        <begin position="270"/>
        <end position="292"/>
    </location>
</feature>